<accession>A0A0A2VVW2</accession>
<comment type="caution">
    <text evidence="2">The sequence shown here is derived from an EMBL/GenBank/DDBJ whole genome shotgun (WGS) entry which is preliminary data.</text>
</comment>
<evidence type="ECO:0000259" key="1">
    <source>
        <dbReference type="Pfam" id="PF01370"/>
    </source>
</evidence>
<dbReference type="Pfam" id="PF01370">
    <property type="entry name" value="Epimerase"/>
    <property type="match status" value="1"/>
</dbReference>
<dbReference type="EMBL" id="ANFO01000334">
    <property type="protein sequence ID" value="KGQ10295.1"/>
    <property type="molecule type" value="Genomic_DNA"/>
</dbReference>
<feature type="domain" description="NAD-dependent epimerase/dehydratase" evidence="1">
    <location>
        <begin position="9"/>
        <end position="85"/>
    </location>
</feature>
<sequence>MAAAAKRLVVCGGNGFLGSRICKYAVGRGWDVISISRSGQPKWDNVTSSAVAPSWSHQVTWEKGDILKPASYAPFLQGADYVVHSMGILLEADYKGLVSGRESPIAGFQKAFAATKDRGINPLDMKPGEDIKPPNPNDQFSYEVMNRDSAVALARHASEAKTKAFCYISAAGGSPMLPQRYITTKRQAENTIATQFPEMRGVFIRPPFMFDESRKVTMGLAAMAGAGALFNKVTGGYLNTFMGAAGAKPVKVEMVAEAVVEALADEDISGPIETPQLEELAHKAWRKTML</sequence>
<organism evidence="2 3">
    <name type="scientific">Beauveria bassiana D1-5</name>
    <dbReference type="NCBI Taxonomy" id="1245745"/>
    <lineage>
        <taxon>Eukaryota</taxon>
        <taxon>Fungi</taxon>
        <taxon>Dikarya</taxon>
        <taxon>Ascomycota</taxon>
        <taxon>Pezizomycotina</taxon>
        <taxon>Sordariomycetes</taxon>
        <taxon>Hypocreomycetidae</taxon>
        <taxon>Hypocreales</taxon>
        <taxon>Cordycipitaceae</taxon>
        <taxon>Beauveria</taxon>
    </lineage>
</organism>
<dbReference type="Gene3D" id="3.40.50.720">
    <property type="entry name" value="NAD(P)-binding Rossmann-like Domain"/>
    <property type="match status" value="1"/>
</dbReference>
<evidence type="ECO:0000313" key="2">
    <source>
        <dbReference type="EMBL" id="KGQ10295.1"/>
    </source>
</evidence>
<dbReference type="PANTHER" id="PTHR12126:SF16">
    <property type="entry name" value="MIOREX COMPLEX COMPONENT 2"/>
    <property type="match status" value="1"/>
</dbReference>
<dbReference type="InterPro" id="IPR001509">
    <property type="entry name" value="Epimerase_deHydtase"/>
</dbReference>
<reference evidence="2 3" key="1">
    <citation type="submission" date="2012-10" db="EMBL/GenBank/DDBJ databases">
        <title>Genome sequencing and analysis of entomopathogenic fungi Beauveria bassiana D1-5.</title>
        <authorList>
            <person name="Li Q."/>
            <person name="Wang L."/>
            <person name="Zhang Z."/>
            <person name="Wang Q."/>
            <person name="Ren J."/>
            <person name="Wang M."/>
            <person name="Xu W."/>
            <person name="Wang J."/>
            <person name="Lu Y."/>
            <person name="Du Q."/>
            <person name="Sun Z."/>
        </authorList>
    </citation>
    <scope>NUCLEOTIDE SEQUENCE [LARGE SCALE GENOMIC DNA]</scope>
    <source>
        <strain evidence="2 3">D1-5</strain>
    </source>
</reference>
<proteinExistence type="predicted"/>
<name>A0A0A2VVW2_BEABA</name>
<protein>
    <recommendedName>
        <fullName evidence="1">NAD-dependent epimerase/dehydratase domain-containing protein</fullName>
    </recommendedName>
</protein>
<dbReference type="Proteomes" id="UP000030106">
    <property type="component" value="Unassembled WGS sequence"/>
</dbReference>
<dbReference type="AlphaFoldDB" id="A0A0A2VVW2"/>
<dbReference type="GO" id="GO:0006744">
    <property type="term" value="P:ubiquinone biosynthetic process"/>
    <property type="evidence" value="ECO:0007669"/>
    <property type="project" value="EnsemblFungi"/>
</dbReference>
<evidence type="ECO:0000313" key="3">
    <source>
        <dbReference type="Proteomes" id="UP000030106"/>
    </source>
</evidence>
<dbReference type="SUPFAM" id="SSF51735">
    <property type="entry name" value="NAD(P)-binding Rossmann-fold domains"/>
    <property type="match status" value="1"/>
</dbReference>
<dbReference type="InterPro" id="IPR051207">
    <property type="entry name" value="ComplexI_NDUFA9_subunit"/>
</dbReference>
<dbReference type="HOGENOM" id="CLU_055314_1_0_1"/>
<dbReference type="GO" id="GO:0005739">
    <property type="term" value="C:mitochondrion"/>
    <property type="evidence" value="ECO:0007669"/>
    <property type="project" value="EnsemblFungi"/>
</dbReference>
<dbReference type="InterPro" id="IPR036291">
    <property type="entry name" value="NAD(P)-bd_dom_sf"/>
</dbReference>
<dbReference type="STRING" id="1245745.A0A0A2VVW2"/>
<dbReference type="OrthoDB" id="276721at2759"/>
<dbReference type="PANTHER" id="PTHR12126">
    <property type="entry name" value="NADH-UBIQUINONE OXIDOREDUCTASE 39 KDA SUBUNIT-RELATED"/>
    <property type="match status" value="1"/>
</dbReference>
<dbReference type="eggNOG" id="KOG4288">
    <property type="taxonomic scope" value="Eukaryota"/>
</dbReference>
<dbReference type="GO" id="GO:0044877">
    <property type="term" value="F:protein-containing complex binding"/>
    <property type="evidence" value="ECO:0007669"/>
    <property type="project" value="TreeGrafter"/>
</dbReference>
<gene>
    <name evidence="2" type="ORF">BBAD15_g4360</name>
</gene>